<evidence type="ECO:0000256" key="2">
    <source>
        <dbReference type="ARBA" id="ARBA00011356"/>
    </source>
</evidence>
<evidence type="ECO:0000256" key="7">
    <source>
        <dbReference type="ARBA" id="ARBA00023134"/>
    </source>
</evidence>
<dbReference type="GO" id="GO:0005737">
    <property type="term" value="C:cytoplasm"/>
    <property type="evidence" value="ECO:0007669"/>
    <property type="project" value="TreeGrafter"/>
</dbReference>
<comment type="subunit">
    <text evidence="2 13">G proteins are composed of 3 units; alpha, beta and gamma. The alpha chain contains the guanine nucleotide binding site.</text>
</comment>
<dbReference type="GO" id="GO:0005525">
    <property type="term" value="F:GTP binding"/>
    <property type="evidence" value="ECO:0007669"/>
    <property type="project" value="UniProtKB-UniRule"/>
</dbReference>
<keyword evidence="7 11" id="KW-0342">GTP-binding</keyword>
<evidence type="ECO:0000256" key="6">
    <source>
        <dbReference type="ARBA" id="ARBA00022842"/>
    </source>
</evidence>
<dbReference type="Pfam" id="PF00503">
    <property type="entry name" value="G-alpha"/>
    <property type="match status" value="1"/>
</dbReference>
<dbReference type="GO" id="GO:0007188">
    <property type="term" value="P:adenylate cyclase-modulating G protein-coupled receptor signaling pathway"/>
    <property type="evidence" value="ECO:0007669"/>
    <property type="project" value="TreeGrafter"/>
</dbReference>
<accession>A0AAV5TW90</accession>
<dbReference type="PANTHER" id="PTHR10218">
    <property type="entry name" value="GTP-BINDING PROTEIN ALPHA SUBUNIT"/>
    <property type="match status" value="1"/>
</dbReference>
<dbReference type="EMBL" id="BTSX01000005">
    <property type="protein sequence ID" value="GMS98524.1"/>
    <property type="molecule type" value="Genomic_DNA"/>
</dbReference>
<dbReference type="SUPFAM" id="SSF52540">
    <property type="entry name" value="P-loop containing nucleoside triphosphate hydrolases"/>
    <property type="match status" value="1"/>
</dbReference>
<feature type="binding site" evidence="12">
    <location>
        <position position="48"/>
    </location>
    <ligand>
        <name>Mg(2+)</name>
        <dbReference type="ChEBI" id="CHEBI:18420"/>
    </ligand>
</feature>
<reference evidence="14" key="1">
    <citation type="submission" date="2023-10" db="EMBL/GenBank/DDBJ databases">
        <title>Genome assembly of Pristionchus species.</title>
        <authorList>
            <person name="Yoshida K."/>
            <person name="Sommer R.J."/>
        </authorList>
    </citation>
    <scope>NUCLEOTIDE SEQUENCE</scope>
    <source>
        <strain evidence="14">RS0144</strain>
    </source>
</reference>
<dbReference type="GO" id="GO:0001664">
    <property type="term" value="F:G protein-coupled receptor binding"/>
    <property type="evidence" value="ECO:0007669"/>
    <property type="project" value="UniProtKB-UniRule"/>
</dbReference>
<comment type="similarity">
    <text evidence="1 13">Belongs to the G-alpha family. G(q) subfamily.</text>
</comment>
<dbReference type="GO" id="GO:0046872">
    <property type="term" value="F:metal ion binding"/>
    <property type="evidence" value="ECO:0007669"/>
    <property type="project" value="UniProtKB-UniRule"/>
</dbReference>
<keyword evidence="8" id="KW-0564">Palmitate</keyword>
<feature type="binding site" evidence="11">
    <location>
        <begin position="211"/>
        <end position="216"/>
    </location>
    <ligand>
        <name>GTP</name>
        <dbReference type="ChEBI" id="CHEBI:37565"/>
    </ligand>
</feature>
<feature type="binding site" evidence="11">
    <location>
        <position position="337"/>
    </location>
    <ligand>
        <name>GTP</name>
        <dbReference type="ChEBI" id="CHEBI:37565"/>
    </ligand>
</feature>
<evidence type="ECO:0000313" key="15">
    <source>
        <dbReference type="Proteomes" id="UP001432027"/>
    </source>
</evidence>
<evidence type="ECO:0000256" key="8">
    <source>
        <dbReference type="ARBA" id="ARBA00023139"/>
    </source>
</evidence>
<evidence type="ECO:0000256" key="3">
    <source>
        <dbReference type="ARBA" id="ARBA00022707"/>
    </source>
</evidence>
<dbReference type="AlphaFoldDB" id="A0AAV5TW90"/>
<comment type="caution">
    <text evidence="14">The sequence shown here is derived from an EMBL/GenBank/DDBJ whole genome shotgun (WGS) entry which is preliminary data.</text>
</comment>
<dbReference type="GO" id="GO:0003924">
    <property type="term" value="F:GTPase activity"/>
    <property type="evidence" value="ECO:0007669"/>
    <property type="project" value="UniProtKB-UniRule"/>
</dbReference>
<evidence type="ECO:0000256" key="10">
    <source>
        <dbReference type="ARBA" id="ARBA00023288"/>
    </source>
</evidence>
<dbReference type="Gene3D" id="1.10.400.10">
    <property type="entry name" value="GI Alpha 1, domain 2-like"/>
    <property type="match status" value="1"/>
</dbReference>
<dbReference type="FunFam" id="3.40.50.300:FF:000692">
    <property type="entry name" value="Guanine nucleotide-binding protein subunit alpha"/>
    <property type="match status" value="1"/>
</dbReference>
<protein>
    <recommendedName>
        <fullName evidence="13">Guanine nucleotide-binding protein subunit alpha</fullName>
    </recommendedName>
</protein>
<dbReference type="InterPro" id="IPR011025">
    <property type="entry name" value="GproteinA_insert"/>
</dbReference>
<keyword evidence="4 12" id="KW-0479">Metal-binding</keyword>
<dbReference type="PANTHER" id="PTHR10218:SF365">
    <property type="entry name" value="EGL-30"/>
    <property type="match status" value="1"/>
</dbReference>
<keyword evidence="3" id="KW-0519">Myristate</keyword>
<dbReference type="InterPro" id="IPR000654">
    <property type="entry name" value="Gprotein_alpha_Q"/>
</dbReference>
<feature type="binding site" evidence="11">
    <location>
        <begin position="279"/>
        <end position="282"/>
    </location>
    <ligand>
        <name>GTP</name>
        <dbReference type="ChEBI" id="CHEBI:37565"/>
    </ligand>
</feature>
<evidence type="ECO:0000256" key="13">
    <source>
        <dbReference type="RuleBase" id="RU369122"/>
    </source>
</evidence>
<dbReference type="InterPro" id="IPR001019">
    <property type="entry name" value="Gprotein_alpha_su"/>
</dbReference>
<dbReference type="PRINTS" id="PR00318">
    <property type="entry name" value="GPROTEINA"/>
</dbReference>
<evidence type="ECO:0000256" key="12">
    <source>
        <dbReference type="PIRSR" id="PIRSR601019-2"/>
    </source>
</evidence>
<proteinExistence type="inferred from homology"/>
<dbReference type="GO" id="GO:0005834">
    <property type="term" value="C:heterotrimeric G-protein complex"/>
    <property type="evidence" value="ECO:0007669"/>
    <property type="project" value="UniProtKB-UniRule"/>
</dbReference>
<dbReference type="PRINTS" id="PR00442">
    <property type="entry name" value="GPROTEINAQ"/>
</dbReference>
<keyword evidence="10" id="KW-0449">Lipoprotein</keyword>
<gene>
    <name evidence="14" type="ORF">PENTCL1PPCAC_20699</name>
</gene>
<dbReference type="SMART" id="SM00275">
    <property type="entry name" value="G_alpha"/>
    <property type="match status" value="1"/>
</dbReference>
<sequence>MMNCILRNDKRKQKRNNLEIEKNLQRDRKNARNNLKLLLLGTTESGKSTFFKQMRTIYGVPWSEEDKRTHTRLARQGVLWAMQSLLRAPDQLGIEFGKNWADSQEKAEAVKKEGEWNTVTSGWNTVSDWDMVLSLIRDLWEDPGIQECYSRRDEYQISDADLHYLDNLHRLTQPGYLPVYEDIFNSKPVIKQAVCEFLFIVDKANVFRMIDVCGQQRSERRKWIRCFEDATAILFFVALSDYDRVDGDNLNRLEASKELFRTVITYPWFWNAYFILLLNKKDLLAEKIFHSHLANHFPEYDGPQGDHIAAREFIRKMFVDLKPPGIDTKLYSHFICAIDTEDIRCVFAIVRDEIRYTNLKGYQLV</sequence>
<evidence type="ECO:0000256" key="4">
    <source>
        <dbReference type="ARBA" id="ARBA00022723"/>
    </source>
</evidence>
<keyword evidence="15" id="KW-1185">Reference proteome</keyword>
<name>A0AAV5TW90_9BILA</name>
<evidence type="ECO:0000256" key="11">
    <source>
        <dbReference type="PIRSR" id="PIRSR601019-1"/>
    </source>
</evidence>
<evidence type="ECO:0000256" key="9">
    <source>
        <dbReference type="ARBA" id="ARBA00023224"/>
    </source>
</evidence>
<dbReference type="Gene3D" id="3.40.50.300">
    <property type="entry name" value="P-loop containing nucleotide triphosphate hydrolases"/>
    <property type="match status" value="1"/>
</dbReference>
<organism evidence="14 15">
    <name type="scientific">Pristionchus entomophagus</name>
    <dbReference type="NCBI Taxonomy" id="358040"/>
    <lineage>
        <taxon>Eukaryota</taxon>
        <taxon>Metazoa</taxon>
        <taxon>Ecdysozoa</taxon>
        <taxon>Nematoda</taxon>
        <taxon>Chromadorea</taxon>
        <taxon>Rhabditida</taxon>
        <taxon>Rhabditina</taxon>
        <taxon>Diplogasteromorpha</taxon>
        <taxon>Diplogasteroidea</taxon>
        <taxon>Neodiplogasteridae</taxon>
        <taxon>Pristionchus</taxon>
    </lineage>
</organism>
<comment type="function">
    <text evidence="13">Guanine nucleotide-binding proteins (G proteins) are involved as modulators or transducers in various transmembrane signaling systems.</text>
</comment>
<dbReference type="Proteomes" id="UP001432027">
    <property type="component" value="Unassembled WGS sequence"/>
</dbReference>
<dbReference type="GO" id="GO:0060158">
    <property type="term" value="P:phospholipase C-activating dopamine receptor signaling pathway"/>
    <property type="evidence" value="ECO:0007669"/>
    <property type="project" value="TreeGrafter"/>
</dbReference>
<keyword evidence="6 12" id="KW-0460">Magnesium</keyword>
<dbReference type="CDD" id="cd00066">
    <property type="entry name" value="G-alpha"/>
    <property type="match status" value="1"/>
</dbReference>
<evidence type="ECO:0000256" key="5">
    <source>
        <dbReference type="ARBA" id="ARBA00022741"/>
    </source>
</evidence>
<evidence type="ECO:0000256" key="1">
    <source>
        <dbReference type="ARBA" id="ARBA00007976"/>
    </source>
</evidence>
<feature type="binding site" evidence="11">
    <location>
        <begin position="44"/>
        <end position="49"/>
    </location>
    <ligand>
        <name>GTP</name>
        <dbReference type="ChEBI" id="CHEBI:37565"/>
    </ligand>
</feature>
<dbReference type="PROSITE" id="PS51882">
    <property type="entry name" value="G_ALPHA"/>
    <property type="match status" value="1"/>
</dbReference>
<dbReference type="GO" id="GO:0031683">
    <property type="term" value="F:G-protein beta/gamma-subunit complex binding"/>
    <property type="evidence" value="ECO:0007669"/>
    <property type="project" value="UniProtKB-UniRule"/>
</dbReference>
<dbReference type="InterPro" id="IPR027417">
    <property type="entry name" value="P-loop_NTPase"/>
</dbReference>
<evidence type="ECO:0000313" key="14">
    <source>
        <dbReference type="EMBL" id="GMS98524.1"/>
    </source>
</evidence>
<keyword evidence="9 13" id="KW-0807">Transducer</keyword>
<dbReference type="SUPFAM" id="SSF47895">
    <property type="entry name" value="Transducin (alpha subunit), insertion domain"/>
    <property type="match status" value="1"/>
</dbReference>
<keyword evidence="5 11" id="KW-0547">Nucleotide-binding</keyword>